<keyword evidence="8" id="KW-1185">Reference proteome</keyword>
<evidence type="ECO:0000256" key="5">
    <source>
        <dbReference type="HAMAP-Rule" id="MF_00376"/>
    </source>
</evidence>
<dbReference type="PANTHER" id="PTHR10695">
    <property type="entry name" value="DEPHOSPHO-COA KINASE-RELATED"/>
    <property type="match status" value="1"/>
</dbReference>
<dbReference type="STRING" id="396588.Tgr7_0784"/>
<dbReference type="GO" id="GO:0015937">
    <property type="term" value="P:coenzyme A biosynthetic process"/>
    <property type="evidence" value="ECO:0007669"/>
    <property type="project" value="UniProtKB-UniRule"/>
</dbReference>
<keyword evidence="5 7" id="KW-0808">Transferase</keyword>
<dbReference type="UniPathway" id="UPA00241">
    <property type="reaction ID" value="UER00356"/>
</dbReference>
<dbReference type="NCBIfam" id="TIGR00152">
    <property type="entry name" value="dephospho-CoA kinase"/>
    <property type="match status" value="1"/>
</dbReference>
<dbReference type="EC" id="2.7.1.24" evidence="5 6"/>
<dbReference type="KEGG" id="tgr:Tgr7_0784"/>
<dbReference type="GO" id="GO:0004140">
    <property type="term" value="F:dephospho-CoA kinase activity"/>
    <property type="evidence" value="ECO:0007669"/>
    <property type="project" value="UniProtKB-UniRule"/>
</dbReference>
<comment type="subcellular location">
    <subcellularLocation>
        <location evidence="5">Cytoplasm</location>
    </subcellularLocation>
</comment>
<keyword evidence="5 7" id="KW-0418">Kinase</keyword>
<keyword evidence="4 5" id="KW-0173">Coenzyme A biosynthesis</keyword>
<feature type="binding site" evidence="5">
    <location>
        <begin position="11"/>
        <end position="16"/>
    </location>
    <ligand>
        <name>ATP</name>
        <dbReference type="ChEBI" id="CHEBI:30616"/>
    </ligand>
</feature>
<dbReference type="RefSeq" id="WP_012637364.1">
    <property type="nucleotide sequence ID" value="NC_011901.1"/>
</dbReference>
<dbReference type="OrthoDB" id="9812943at2"/>
<sequence>MLRIGLTGGIGSGKSAVTRLFAERGIPVIDADVIARELLAPDAPATQEVLDEFGDEIRDPMTGGLDRKALRRLVFANIQARHRLETLLHPKIRAEMNRQQTGLGSPYCIMSIPLLVESGLRETVDRVLVVDCPEALQVERTMSRDGISRDDALAILAAQASRAQRLALADDVIDNSGDLVALEAQVETLHRHYLELARNGG</sequence>
<proteinExistence type="inferred from homology"/>
<dbReference type="PROSITE" id="PS51219">
    <property type="entry name" value="DPCK"/>
    <property type="match status" value="1"/>
</dbReference>
<evidence type="ECO:0000256" key="3">
    <source>
        <dbReference type="ARBA" id="ARBA00022840"/>
    </source>
</evidence>
<dbReference type="eggNOG" id="COG0237">
    <property type="taxonomic scope" value="Bacteria"/>
</dbReference>
<comment type="similarity">
    <text evidence="1 5">Belongs to the CoaE family.</text>
</comment>
<dbReference type="InterPro" id="IPR001977">
    <property type="entry name" value="Depp_CoAkinase"/>
</dbReference>
<name>B8GMP4_THISH</name>
<dbReference type="Pfam" id="PF01121">
    <property type="entry name" value="CoaE"/>
    <property type="match status" value="1"/>
</dbReference>
<evidence type="ECO:0000256" key="1">
    <source>
        <dbReference type="ARBA" id="ARBA00009018"/>
    </source>
</evidence>
<dbReference type="AlphaFoldDB" id="B8GMP4"/>
<dbReference type="PANTHER" id="PTHR10695:SF46">
    <property type="entry name" value="BIFUNCTIONAL COENZYME A SYNTHASE-RELATED"/>
    <property type="match status" value="1"/>
</dbReference>
<evidence type="ECO:0000313" key="8">
    <source>
        <dbReference type="Proteomes" id="UP000002383"/>
    </source>
</evidence>
<dbReference type="InterPro" id="IPR027417">
    <property type="entry name" value="P-loop_NTPase"/>
</dbReference>
<keyword evidence="5" id="KW-0963">Cytoplasm</keyword>
<reference evidence="7 8" key="1">
    <citation type="journal article" date="2011" name="Stand. Genomic Sci.">
        <title>Complete genome sequence of 'Thioalkalivibrio sulfidophilus' HL-EbGr7.</title>
        <authorList>
            <person name="Muyzer G."/>
            <person name="Sorokin D.Y."/>
            <person name="Mavromatis K."/>
            <person name="Lapidus A."/>
            <person name="Clum A."/>
            <person name="Ivanova N."/>
            <person name="Pati A."/>
            <person name="d'Haeseleer P."/>
            <person name="Woyke T."/>
            <person name="Kyrpides N.C."/>
        </authorList>
    </citation>
    <scope>NUCLEOTIDE SEQUENCE [LARGE SCALE GENOMIC DNA]</scope>
    <source>
        <strain evidence="7 8">HL-EbGR7</strain>
    </source>
</reference>
<dbReference type="SUPFAM" id="SSF52540">
    <property type="entry name" value="P-loop containing nucleoside triphosphate hydrolases"/>
    <property type="match status" value="1"/>
</dbReference>
<comment type="pathway">
    <text evidence="5">Cofactor biosynthesis; coenzyme A biosynthesis; CoA from (R)-pantothenate: step 5/5.</text>
</comment>
<dbReference type="HAMAP" id="MF_00376">
    <property type="entry name" value="Dephospho_CoA_kinase"/>
    <property type="match status" value="1"/>
</dbReference>
<evidence type="ECO:0000256" key="6">
    <source>
        <dbReference type="NCBIfam" id="TIGR00152"/>
    </source>
</evidence>
<evidence type="ECO:0000256" key="4">
    <source>
        <dbReference type="ARBA" id="ARBA00022993"/>
    </source>
</evidence>
<dbReference type="GO" id="GO:0005737">
    <property type="term" value="C:cytoplasm"/>
    <property type="evidence" value="ECO:0007669"/>
    <property type="project" value="UniProtKB-SubCell"/>
</dbReference>
<dbReference type="Gene3D" id="3.40.50.300">
    <property type="entry name" value="P-loop containing nucleotide triphosphate hydrolases"/>
    <property type="match status" value="1"/>
</dbReference>
<protein>
    <recommendedName>
        <fullName evidence="5 6">Dephospho-CoA kinase</fullName>
        <ecNumber evidence="5 6">2.7.1.24</ecNumber>
    </recommendedName>
    <alternativeName>
        <fullName evidence="5">Dephosphocoenzyme A kinase</fullName>
    </alternativeName>
</protein>
<accession>B8GMP4</accession>
<dbReference type="EMBL" id="CP001339">
    <property type="protein sequence ID" value="ACL71876.1"/>
    <property type="molecule type" value="Genomic_DNA"/>
</dbReference>
<keyword evidence="3 5" id="KW-0067">ATP-binding</keyword>
<evidence type="ECO:0000256" key="2">
    <source>
        <dbReference type="ARBA" id="ARBA00022741"/>
    </source>
</evidence>
<organism evidence="7 8">
    <name type="scientific">Thioalkalivibrio sulfidiphilus (strain HL-EbGR7)</name>
    <dbReference type="NCBI Taxonomy" id="396588"/>
    <lineage>
        <taxon>Bacteria</taxon>
        <taxon>Pseudomonadati</taxon>
        <taxon>Pseudomonadota</taxon>
        <taxon>Gammaproteobacteria</taxon>
        <taxon>Chromatiales</taxon>
        <taxon>Ectothiorhodospiraceae</taxon>
        <taxon>Thioalkalivibrio</taxon>
    </lineage>
</organism>
<dbReference type="HOGENOM" id="CLU_057180_1_2_6"/>
<dbReference type="CDD" id="cd02022">
    <property type="entry name" value="DPCK"/>
    <property type="match status" value="1"/>
</dbReference>
<keyword evidence="2 5" id="KW-0547">Nucleotide-binding</keyword>
<comment type="catalytic activity">
    <reaction evidence="5">
        <text>3'-dephospho-CoA + ATP = ADP + CoA + H(+)</text>
        <dbReference type="Rhea" id="RHEA:18245"/>
        <dbReference type="ChEBI" id="CHEBI:15378"/>
        <dbReference type="ChEBI" id="CHEBI:30616"/>
        <dbReference type="ChEBI" id="CHEBI:57287"/>
        <dbReference type="ChEBI" id="CHEBI:57328"/>
        <dbReference type="ChEBI" id="CHEBI:456216"/>
        <dbReference type="EC" id="2.7.1.24"/>
    </reaction>
</comment>
<dbReference type="Proteomes" id="UP000002383">
    <property type="component" value="Chromosome"/>
</dbReference>
<evidence type="ECO:0000313" key="7">
    <source>
        <dbReference type="EMBL" id="ACL71876.1"/>
    </source>
</evidence>
<comment type="function">
    <text evidence="5">Catalyzes the phosphorylation of the 3'-hydroxyl group of dephosphocoenzyme A to form coenzyme A.</text>
</comment>
<gene>
    <name evidence="5" type="primary">coaE</name>
    <name evidence="7" type="ordered locus">Tgr7_0784</name>
</gene>
<dbReference type="GO" id="GO:0005524">
    <property type="term" value="F:ATP binding"/>
    <property type="evidence" value="ECO:0007669"/>
    <property type="project" value="UniProtKB-UniRule"/>
</dbReference>